<dbReference type="OrthoDB" id="9805307at2"/>
<dbReference type="PANTHER" id="PTHR33254">
    <property type="entry name" value="4-HYDROXY-4-METHYL-2-OXOGLUTARATE ALDOLASE 3-RELATED"/>
    <property type="match status" value="1"/>
</dbReference>
<keyword evidence="1" id="KW-0460">Magnesium</keyword>
<feature type="binding site" evidence="1">
    <location>
        <begin position="117"/>
        <end position="120"/>
    </location>
    <ligand>
        <name>substrate</name>
    </ligand>
</feature>
<dbReference type="PANTHER" id="PTHR33254:SF16">
    <property type="entry name" value="BLR3842 PROTEIN"/>
    <property type="match status" value="1"/>
</dbReference>
<reference evidence="2 3" key="1">
    <citation type="submission" date="2019-07" db="EMBL/GenBank/DDBJ databases">
        <title>Full genome sequence of Devosia sp. Gsoil 520.</title>
        <authorList>
            <person name="Im W.-T."/>
        </authorList>
    </citation>
    <scope>NUCLEOTIDE SEQUENCE [LARGE SCALE GENOMIC DNA]</scope>
    <source>
        <strain evidence="2 3">Gsoil 520</strain>
    </source>
</reference>
<dbReference type="GO" id="GO:0046872">
    <property type="term" value="F:metal ion binding"/>
    <property type="evidence" value="ECO:0007669"/>
    <property type="project" value="UniProtKB-KW"/>
</dbReference>
<evidence type="ECO:0000313" key="3">
    <source>
        <dbReference type="Proteomes" id="UP000315364"/>
    </source>
</evidence>
<name>A0A5B8LZ04_9HYPH</name>
<dbReference type="Pfam" id="PF03737">
    <property type="entry name" value="RraA-like"/>
    <property type="match status" value="1"/>
</dbReference>
<evidence type="ECO:0000313" key="2">
    <source>
        <dbReference type="EMBL" id="QDZ12755.1"/>
    </source>
</evidence>
<feature type="binding site" evidence="1">
    <location>
        <position position="139"/>
    </location>
    <ligand>
        <name>substrate</name>
    </ligand>
</feature>
<dbReference type="EMBL" id="CP042304">
    <property type="protein sequence ID" value="QDZ12755.1"/>
    <property type="molecule type" value="Genomic_DNA"/>
</dbReference>
<feature type="binding site" evidence="1">
    <location>
        <position position="140"/>
    </location>
    <ligand>
        <name>Mg(2+)</name>
        <dbReference type="ChEBI" id="CHEBI:18420"/>
    </ligand>
</feature>
<dbReference type="Gene3D" id="3.50.30.40">
    <property type="entry name" value="Ribonuclease E inhibitor RraA/RraA-like"/>
    <property type="match status" value="1"/>
</dbReference>
<dbReference type="SUPFAM" id="SSF89562">
    <property type="entry name" value="RraA-like"/>
    <property type="match status" value="1"/>
</dbReference>
<dbReference type="KEGG" id="dea:FPZ08_19620"/>
<gene>
    <name evidence="2" type="ORF">FPZ08_19620</name>
</gene>
<dbReference type="CDD" id="cd16841">
    <property type="entry name" value="RraA_family"/>
    <property type="match status" value="1"/>
</dbReference>
<organism evidence="2 3">
    <name type="scientific">Devosia ginsengisoli</name>
    <dbReference type="NCBI Taxonomy" id="400770"/>
    <lineage>
        <taxon>Bacteria</taxon>
        <taxon>Pseudomonadati</taxon>
        <taxon>Pseudomonadota</taxon>
        <taxon>Alphaproteobacteria</taxon>
        <taxon>Hyphomicrobiales</taxon>
        <taxon>Devosiaceae</taxon>
        <taxon>Devosia</taxon>
    </lineage>
</organism>
<proteinExistence type="predicted"/>
<keyword evidence="3" id="KW-1185">Reference proteome</keyword>
<dbReference type="InterPro" id="IPR005493">
    <property type="entry name" value="RraA/RraA-like"/>
</dbReference>
<accession>A0A5B8LZ04</accession>
<dbReference type="AlphaFoldDB" id="A0A5B8LZ04"/>
<comment type="cofactor">
    <cofactor evidence="1">
        <name>Mg(2+)</name>
        <dbReference type="ChEBI" id="CHEBI:18420"/>
    </cofactor>
</comment>
<sequence length="256" mass="26892">MMQTSPRVSDDVLEMIGRLGAATAFYLLHMRGVGRKYGAGPIAMNGVASLAPGRKLVGRAVTLRYLPSREDLQSEIATSTGADGMNATPRWRVIETCGPGDILVSDAMGQGGTSTGGEIVYGRLFQRGAAGIVTDGAVRDAQATIDLGWPVYAGGRATMIGETSMLPYEYNVPVQCGGVLVRPGDVILGDDDGVVVIAAAFAEEIAQAGRDHEGIEQSILANMHEENDSPSRFYPFNASTMAMHSARQAKADGAEG</sequence>
<dbReference type="Proteomes" id="UP000315364">
    <property type="component" value="Chromosome"/>
</dbReference>
<keyword evidence="1" id="KW-0479">Metal-binding</keyword>
<evidence type="ECO:0000256" key="1">
    <source>
        <dbReference type="PIRSR" id="PIRSR605493-1"/>
    </source>
</evidence>
<protein>
    <submittedName>
        <fullName evidence="2">Uncharacterized protein</fullName>
    </submittedName>
</protein>
<dbReference type="InterPro" id="IPR036704">
    <property type="entry name" value="RraA/RraA-like_sf"/>
</dbReference>